<comment type="caution">
    <text evidence="1">The sequence shown here is derived from an EMBL/GenBank/DDBJ whole genome shotgun (WGS) entry which is preliminary data.</text>
</comment>
<gene>
    <name evidence="1" type="ORF">NDU88_006566</name>
</gene>
<sequence length="72" mass="8226">MEGKLLDLEGAVVRKPTAMLLRQLEMAKAEYRATAEKEARNRLQTVQCRLYETGDKAGKLLAWFGRKEREAS</sequence>
<organism evidence="1 2">
    <name type="scientific">Pleurodeles waltl</name>
    <name type="common">Iberian ribbed newt</name>
    <dbReference type="NCBI Taxonomy" id="8319"/>
    <lineage>
        <taxon>Eukaryota</taxon>
        <taxon>Metazoa</taxon>
        <taxon>Chordata</taxon>
        <taxon>Craniata</taxon>
        <taxon>Vertebrata</taxon>
        <taxon>Euteleostomi</taxon>
        <taxon>Amphibia</taxon>
        <taxon>Batrachia</taxon>
        <taxon>Caudata</taxon>
        <taxon>Salamandroidea</taxon>
        <taxon>Salamandridae</taxon>
        <taxon>Pleurodelinae</taxon>
        <taxon>Pleurodeles</taxon>
    </lineage>
</organism>
<dbReference type="Proteomes" id="UP001066276">
    <property type="component" value="Chromosome 1_2"/>
</dbReference>
<reference evidence="1" key="1">
    <citation type="journal article" date="2022" name="bioRxiv">
        <title>Sequencing and chromosome-scale assembly of the giantPleurodeles waltlgenome.</title>
        <authorList>
            <person name="Brown T."/>
            <person name="Elewa A."/>
            <person name="Iarovenko S."/>
            <person name="Subramanian E."/>
            <person name="Araus A.J."/>
            <person name="Petzold A."/>
            <person name="Susuki M."/>
            <person name="Suzuki K.-i.T."/>
            <person name="Hayashi T."/>
            <person name="Toyoda A."/>
            <person name="Oliveira C."/>
            <person name="Osipova E."/>
            <person name="Leigh N.D."/>
            <person name="Simon A."/>
            <person name="Yun M.H."/>
        </authorList>
    </citation>
    <scope>NUCLEOTIDE SEQUENCE</scope>
    <source>
        <strain evidence="1">20211129_DDA</strain>
        <tissue evidence="1">Liver</tissue>
    </source>
</reference>
<accession>A0AAV7WAZ9</accession>
<dbReference type="AlphaFoldDB" id="A0AAV7WAZ9"/>
<name>A0AAV7WAZ9_PLEWA</name>
<proteinExistence type="predicted"/>
<evidence type="ECO:0000313" key="1">
    <source>
        <dbReference type="EMBL" id="KAJ1211205.1"/>
    </source>
</evidence>
<dbReference type="EMBL" id="JANPWB010000002">
    <property type="protein sequence ID" value="KAJ1211205.1"/>
    <property type="molecule type" value="Genomic_DNA"/>
</dbReference>
<keyword evidence="2" id="KW-1185">Reference proteome</keyword>
<evidence type="ECO:0000313" key="2">
    <source>
        <dbReference type="Proteomes" id="UP001066276"/>
    </source>
</evidence>
<protein>
    <submittedName>
        <fullName evidence="1">Uncharacterized protein</fullName>
    </submittedName>
</protein>